<dbReference type="Proteomes" id="UP000191153">
    <property type="component" value="Unassembled WGS sequence"/>
</dbReference>
<keyword evidence="6" id="KW-1185">Reference proteome</keyword>
<evidence type="ECO:0000256" key="2">
    <source>
        <dbReference type="ARBA" id="ARBA00022801"/>
    </source>
</evidence>
<comment type="PTM">
    <text evidence="3">The conversion to 3-oxoalanine (also known as C-formylglycine, FGly), of a serine or cysteine residue in prokaryotes and of a cysteine residue in eukaryotes, is critical for catalytic activity.</text>
</comment>
<evidence type="ECO:0000256" key="3">
    <source>
        <dbReference type="PIRSR" id="PIRSR600917-52"/>
    </source>
</evidence>
<keyword evidence="2" id="KW-0378">Hydrolase</keyword>
<gene>
    <name evidence="5" type="ORF">SAMN02745174_01302</name>
</gene>
<evidence type="ECO:0000256" key="1">
    <source>
        <dbReference type="ARBA" id="ARBA00022723"/>
    </source>
</evidence>
<sequence length="460" mass="53610">MKKNIIFITTDHQRADTINMVQDGKEVTPNLNKLSKEGIHFERAYTTCPLSVPARTALATGIFPARTDVVINDLKNIPDKTKEVKSIHEILEEEGYDVAHFGMQHITLKPSLEERVKFDRIITDDNYEEICRENSLPIFGVEADRILVEELHGDIVEKRNYTGSRVSFFKEDINLFRDRFYLNNCIDYLKEKNVDEKPLALFVNIWAPHPPFTLPENCYNRFKNIKLPPNINIPTENEPKRRREGIAAQLAGENDLSHWENVWRAYLGLTNYADELIGEIFKTLKEKKIYDNSIIIFTADHGDHLGQHKMFQKMEMYDQAINIPLIIKIPGEKSQRISMNVSHLDVVPTILECINKEIPNNLDGESLLKYLNGNEIENRPVYTQYSGNQVAIGDIRRCITEGKYKYIYDPRDSEEFFDLENDKLEMVNLGNNPDFEYEKLRLKNKLKSWCEKTKDWIHIK</sequence>
<dbReference type="GO" id="GO:0005737">
    <property type="term" value="C:cytoplasm"/>
    <property type="evidence" value="ECO:0007669"/>
    <property type="project" value="TreeGrafter"/>
</dbReference>
<reference evidence="5 6" key="1">
    <citation type="submission" date="2017-02" db="EMBL/GenBank/DDBJ databases">
        <authorList>
            <person name="Peterson S.W."/>
        </authorList>
    </citation>
    <scope>NUCLEOTIDE SEQUENCE [LARGE SCALE GENOMIC DNA]</scope>
    <source>
        <strain evidence="5 6">ATCC 700028</strain>
    </source>
</reference>
<dbReference type="RefSeq" id="WP_078693800.1">
    <property type="nucleotide sequence ID" value="NZ_FUWX01000009.1"/>
</dbReference>
<accession>A0A1T4MSJ6</accession>
<proteinExistence type="predicted"/>
<dbReference type="EMBL" id="FUWX01000009">
    <property type="protein sequence ID" value="SJZ69943.1"/>
    <property type="molecule type" value="Genomic_DNA"/>
</dbReference>
<dbReference type="PANTHER" id="PTHR45953">
    <property type="entry name" value="IDURONATE 2-SULFATASE"/>
    <property type="match status" value="1"/>
</dbReference>
<dbReference type="AlphaFoldDB" id="A0A1T4MSJ6"/>
<dbReference type="SUPFAM" id="SSF53649">
    <property type="entry name" value="Alkaline phosphatase-like"/>
    <property type="match status" value="1"/>
</dbReference>
<dbReference type="InterPro" id="IPR017850">
    <property type="entry name" value="Alkaline_phosphatase_core_sf"/>
</dbReference>
<organism evidence="5 6">
    <name type="scientific">Cetobacterium ceti</name>
    <dbReference type="NCBI Taxonomy" id="180163"/>
    <lineage>
        <taxon>Bacteria</taxon>
        <taxon>Fusobacteriati</taxon>
        <taxon>Fusobacteriota</taxon>
        <taxon>Fusobacteriia</taxon>
        <taxon>Fusobacteriales</taxon>
        <taxon>Fusobacteriaceae</taxon>
        <taxon>Cetobacterium</taxon>
    </lineage>
</organism>
<protein>
    <submittedName>
        <fullName evidence="5">Arylsulfatase A</fullName>
    </submittedName>
</protein>
<dbReference type="Pfam" id="PF00884">
    <property type="entry name" value="Sulfatase"/>
    <property type="match status" value="1"/>
</dbReference>
<evidence type="ECO:0000259" key="4">
    <source>
        <dbReference type="Pfam" id="PF00884"/>
    </source>
</evidence>
<keyword evidence="1" id="KW-0479">Metal-binding</keyword>
<dbReference type="GO" id="GO:0008484">
    <property type="term" value="F:sulfuric ester hydrolase activity"/>
    <property type="evidence" value="ECO:0007669"/>
    <property type="project" value="TreeGrafter"/>
</dbReference>
<dbReference type="STRING" id="180163.SAMN02745174_01302"/>
<dbReference type="GO" id="GO:0046872">
    <property type="term" value="F:metal ion binding"/>
    <property type="evidence" value="ECO:0007669"/>
    <property type="project" value="UniProtKB-KW"/>
</dbReference>
<evidence type="ECO:0000313" key="6">
    <source>
        <dbReference type="Proteomes" id="UP000191153"/>
    </source>
</evidence>
<name>A0A1T4MSJ6_9FUSO</name>
<dbReference type="OrthoDB" id="5901192at2"/>
<feature type="domain" description="Sulfatase N-terminal" evidence="4">
    <location>
        <begin position="3"/>
        <end position="354"/>
    </location>
</feature>
<dbReference type="PANTHER" id="PTHR45953:SF1">
    <property type="entry name" value="IDURONATE 2-SULFATASE"/>
    <property type="match status" value="1"/>
</dbReference>
<dbReference type="InterPro" id="IPR000917">
    <property type="entry name" value="Sulfatase_N"/>
</dbReference>
<dbReference type="Gene3D" id="3.40.720.10">
    <property type="entry name" value="Alkaline Phosphatase, subunit A"/>
    <property type="match status" value="1"/>
</dbReference>
<evidence type="ECO:0000313" key="5">
    <source>
        <dbReference type="EMBL" id="SJZ69943.1"/>
    </source>
</evidence>
<feature type="modified residue" description="3-oxoalanine (Ser)" evidence="3">
    <location>
        <position position="51"/>
    </location>
</feature>